<evidence type="ECO:0008006" key="3">
    <source>
        <dbReference type="Google" id="ProtNLM"/>
    </source>
</evidence>
<sequence>MTPGTTQSVTSQQGFQPAQVHQCCEKPNSELPPVAYQIITMTDSLFIWVGQGQDGAEHAEGQTQDQYSAGRFEQLAVAMVSGQNTIASTLLRPTLEGHSENIARRLASRFKKQVFMSMSLGAMYELVLPIIERKLRDLVQEAIDSQTQSSAGPSLNEVDSASAAGVVTGNEERDVGASISLSTVCR</sequence>
<protein>
    <recommendedName>
        <fullName evidence="3">Gelsolin-like domain-containing protein</fullName>
    </recommendedName>
</protein>
<dbReference type="Proteomes" id="UP001648503">
    <property type="component" value="Unassembled WGS sequence"/>
</dbReference>
<gene>
    <name evidence="1" type="ORF">BASA50_002986</name>
</gene>
<dbReference type="Pfam" id="PF16093">
    <property type="entry name" value="PAC4"/>
    <property type="match status" value="1"/>
</dbReference>
<dbReference type="PANTHER" id="PTHR33559">
    <property type="entry name" value="PROTEASOME ASSEMBLY CHAPERONE 4"/>
    <property type="match status" value="1"/>
</dbReference>
<keyword evidence="2" id="KW-1185">Reference proteome</keyword>
<dbReference type="EMBL" id="JAFCIX010000064">
    <property type="protein sequence ID" value="KAH6599472.1"/>
    <property type="molecule type" value="Genomic_DNA"/>
</dbReference>
<name>A0ABQ8FKZ4_9FUNG</name>
<dbReference type="InterPro" id="IPR032157">
    <property type="entry name" value="PAC4"/>
</dbReference>
<comment type="caution">
    <text evidence="1">The sequence shown here is derived from an EMBL/GenBank/DDBJ whole genome shotgun (WGS) entry which is preliminary data.</text>
</comment>
<dbReference type="PANTHER" id="PTHR33559:SF1">
    <property type="entry name" value="PROTEASOME ASSEMBLY CHAPERONE 4"/>
    <property type="match status" value="1"/>
</dbReference>
<reference evidence="1 2" key="1">
    <citation type="submission" date="2021-02" db="EMBL/GenBank/DDBJ databases">
        <title>Variation within the Batrachochytrium salamandrivorans European outbreak.</title>
        <authorList>
            <person name="Kelly M."/>
            <person name="Pasmans F."/>
            <person name="Shea T.P."/>
            <person name="Munoz J.F."/>
            <person name="Carranza S."/>
            <person name="Cuomo C.A."/>
            <person name="Martel A."/>
        </authorList>
    </citation>
    <scope>NUCLEOTIDE SEQUENCE [LARGE SCALE GENOMIC DNA]</scope>
    <source>
        <strain evidence="1 2">AMFP18/2</strain>
    </source>
</reference>
<evidence type="ECO:0000313" key="1">
    <source>
        <dbReference type="EMBL" id="KAH6599472.1"/>
    </source>
</evidence>
<organism evidence="1 2">
    <name type="scientific">Batrachochytrium salamandrivorans</name>
    <dbReference type="NCBI Taxonomy" id="1357716"/>
    <lineage>
        <taxon>Eukaryota</taxon>
        <taxon>Fungi</taxon>
        <taxon>Fungi incertae sedis</taxon>
        <taxon>Chytridiomycota</taxon>
        <taxon>Chytridiomycota incertae sedis</taxon>
        <taxon>Chytridiomycetes</taxon>
        <taxon>Rhizophydiales</taxon>
        <taxon>Rhizophydiales incertae sedis</taxon>
        <taxon>Batrachochytrium</taxon>
    </lineage>
</organism>
<accession>A0ABQ8FKZ4</accession>
<proteinExistence type="predicted"/>
<evidence type="ECO:0000313" key="2">
    <source>
        <dbReference type="Proteomes" id="UP001648503"/>
    </source>
</evidence>